<protein>
    <submittedName>
        <fullName evidence="3">Penicillin-binding transpeptidase domain-containing protein</fullName>
    </submittedName>
</protein>
<dbReference type="InterPro" id="IPR050515">
    <property type="entry name" value="Beta-lactam/transpept"/>
</dbReference>
<gene>
    <name evidence="3" type="ORF">GCM10009839_52780</name>
</gene>
<dbReference type="Gene3D" id="3.40.710.10">
    <property type="entry name" value="DD-peptidase/beta-lactamase superfamily"/>
    <property type="match status" value="1"/>
</dbReference>
<dbReference type="Pfam" id="PF21922">
    <property type="entry name" value="PBP_dimer_2"/>
    <property type="match status" value="1"/>
</dbReference>
<evidence type="ECO:0000259" key="1">
    <source>
        <dbReference type="Pfam" id="PF00905"/>
    </source>
</evidence>
<dbReference type="InterPro" id="IPR054120">
    <property type="entry name" value="PBPA_dimer"/>
</dbReference>
<dbReference type="PANTHER" id="PTHR30627">
    <property type="entry name" value="PEPTIDOGLYCAN D,D-TRANSPEPTIDASE"/>
    <property type="match status" value="1"/>
</dbReference>
<sequence>MNQPIRRVALFCFLLIVTLLVSSNYLQVVNADNYKARAGNKRTTLDALAFPRGKITTADGTVIAQSLPSGGISYKFQRNYPLGPAYANITGYKSIDYGSRYLEGILDGYLQGTDSSESVANFMDTITGKSKKGGDVQLTLNNAVQQAAVANMKGRKGSVVALDPTTGAILAMYSDPTFDPNGIASNDHDTSVAAGKALEASKDKPNLNHTVGELYPPGSIFKVVTAGAALDTGAFTESDPTGADARGFTVPGAAYTLTNENASVCPGTDLKRALAASCNSVYGFVGAKLGPTVMNQYAQKFGFNTPGLKIPLTVTPSSFPSADKIGSNQLGLAQDSIGQGDTQVTPLQAAMVAAAVANGGTIMQPYLVDKETAPNGHVTYKGQDHRHVLSQAVSPQTAAVLDDMMQNVVTNGTASNGLAIDGAHMGAKTGTAQQGDKQNPLAWFISYASIGDKHVAVAVLVQTDNPNLRDDITGSGYAGPVAKAVMEAALGVGQH</sequence>
<accession>A0ABP5GAR0</accession>
<feature type="domain" description="Penicillin binding protein A dimerisation" evidence="2">
    <location>
        <begin position="52"/>
        <end position="136"/>
    </location>
</feature>
<dbReference type="InterPro" id="IPR012338">
    <property type="entry name" value="Beta-lactam/transpept-like"/>
</dbReference>
<proteinExistence type="predicted"/>
<evidence type="ECO:0000259" key="2">
    <source>
        <dbReference type="Pfam" id="PF21922"/>
    </source>
</evidence>
<dbReference type="PANTHER" id="PTHR30627:SF24">
    <property type="entry name" value="PENICILLIN-BINDING PROTEIN 4B"/>
    <property type="match status" value="1"/>
</dbReference>
<keyword evidence="4" id="KW-1185">Reference proteome</keyword>
<reference evidence="4" key="1">
    <citation type="journal article" date="2019" name="Int. J. Syst. Evol. Microbiol.">
        <title>The Global Catalogue of Microorganisms (GCM) 10K type strain sequencing project: providing services to taxonomists for standard genome sequencing and annotation.</title>
        <authorList>
            <consortium name="The Broad Institute Genomics Platform"/>
            <consortium name="The Broad Institute Genome Sequencing Center for Infectious Disease"/>
            <person name="Wu L."/>
            <person name="Ma J."/>
        </authorList>
    </citation>
    <scope>NUCLEOTIDE SEQUENCE [LARGE SCALE GENOMIC DNA]</scope>
    <source>
        <strain evidence="4">JCM 16014</strain>
    </source>
</reference>
<dbReference type="Gene3D" id="3.90.1310.10">
    <property type="entry name" value="Penicillin-binding protein 2a (Domain 2)"/>
    <property type="match status" value="1"/>
</dbReference>
<dbReference type="Pfam" id="PF00905">
    <property type="entry name" value="Transpeptidase"/>
    <property type="match status" value="1"/>
</dbReference>
<organism evidence="3 4">
    <name type="scientific">Catenulispora yoronensis</name>
    <dbReference type="NCBI Taxonomy" id="450799"/>
    <lineage>
        <taxon>Bacteria</taxon>
        <taxon>Bacillati</taxon>
        <taxon>Actinomycetota</taxon>
        <taxon>Actinomycetes</taxon>
        <taxon>Catenulisporales</taxon>
        <taxon>Catenulisporaceae</taxon>
        <taxon>Catenulispora</taxon>
    </lineage>
</organism>
<dbReference type="EMBL" id="BAAAQN010000035">
    <property type="protein sequence ID" value="GAA2043162.1"/>
    <property type="molecule type" value="Genomic_DNA"/>
</dbReference>
<evidence type="ECO:0000313" key="3">
    <source>
        <dbReference type="EMBL" id="GAA2043162.1"/>
    </source>
</evidence>
<comment type="caution">
    <text evidence="3">The sequence shown here is derived from an EMBL/GenBank/DDBJ whole genome shotgun (WGS) entry which is preliminary data.</text>
</comment>
<evidence type="ECO:0000313" key="4">
    <source>
        <dbReference type="Proteomes" id="UP001500751"/>
    </source>
</evidence>
<name>A0ABP5GAR0_9ACTN</name>
<feature type="domain" description="Penicillin-binding protein transpeptidase" evidence="1">
    <location>
        <begin position="157"/>
        <end position="487"/>
    </location>
</feature>
<dbReference type="Proteomes" id="UP001500751">
    <property type="component" value="Unassembled WGS sequence"/>
</dbReference>
<dbReference type="InterPro" id="IPR001460">
    <property type="entry name" value="PCN-bd_Tpept"/>
</dbReference>
<dbReference type="RefSeq" id="WP_344668344.1">
    <property type="nucleotide sequence ID" value="NZ_BAAAQN010000035.1"/>
</dbReference>
<dbReference type="SUPFAM" id="SSF56601">
    <property type="entry name" value="beta-lactamase/transpeptidase-like"/>
    <property type="match status" value="1"/>
</dbReference>